<feature type="signal peptide" evidence="4">
    <location>
        <begin position="1"/>
        <end position="19"/>
    </location>
</feature>
<keyword evidence="6" id="KW-1185">Reference proteome</keyword>
<dbReference type="Pfam" id="PF00328">
    <property type="entry name" value="His_Phos_2"/>
    <property type="match status" value="1"/>
</dbReference>
<gene>
    <name evidence="5" type="ORF">RAG0_08196</name>
</gene>
<dbReference type="SUPFAM" id="SSF53254">
    <property type="entry name" value="Phosphoglycerate mutase-like"/>
    <property type="match status" value="1"/>
</dbReference>
<dbReference type="EMBL" id="FJUX01000042">
    <property type="protein sequence ID" value="CZS99944.1"/>
    <property type="molecule type" value="Genomic_DNA"/>
</dbReference>
<dbReference type="PANTHER" id="PTHR20963:SF12">
    <property type="entry name" value="HISTIDINE ACID PHOSPHATASE"/>
    <property type="match status" value="1"/>
</dbReference>
<proteinExistence type="predicted"/>
<keyword evidence="3" id="KW-1015">Disulfide bond</keyword>
<accession>A0A1E1KSN2</accession>
<dbReference type="GO" id="GO:0003993">
    <property type="term" value="F:acid phosphatase activity"/>
    <property type="evidence" value="ECO:0007669"/>
    <property type="project" value="TreeGrafter"/>
</dbReference>
<sequence>MIPSNAIGACIAFSQLIVAAQIPILPQSHTQGYEFDPLLHLPGISPYFDAVGFGLSHKAPRHCEVTAASYLIRHAAIYANDKDYEDYIEPFIAKLNSTYDTTSSKRRKGWKGPLSFFNKWRNPIDDPDKQLEQITPQGIKDSKKVGKHLLSRYPTLVPTTKKIYADKKARTQDTAKAFVKVFPQEVEIEEILLNRTGFHAQDPHKACDAFSKEPGDEELKAFMILYTKSIITRLQRHSPVELEETDIMGLQQMCGYESAITGKKSDICDVFTDDEWMAYEYAWDMKYSYMVGHGNKLSPYLGFPWLNTTSHLMSKFHKPRHISTVAKPDPEVPDDDGQRFFLAFTHREVPPFIATALGLFNSSNSDAEEFPLDRINWNRSWKMAELIPFLGHVGIEKLTCNAVWGDDPEDDHEFIRVIANSAPRPIPGCENGPGASCGFDQFVELIARGMEEYGDFDGICGNDRDGEGEEQGREEL</sequence>
<feature type="disulfide bond" evidence="3">
    <location>
        <begin position="429"/>
        <end position="437"/>
    </location>
</feature>
<dbReference type="InterPro" id="IPR029033">
    <property type="entry name" value="His_PPase_superfam"/>
</dbReference>
<dbReference type="AlphaFoldDB" id="A0A1E1KSN2"/>
<evidence type="ECO:0000256" key="2">
    <source>
        <dbReference type="ARBA" id="ARBA00023180"/>
    </source>
</evidence>
<dbReference type="CDD" id="cd07061">
    <property type="entry name" value="HP_HAP_like"/>
    <property type="match status" value="1"/>
</dbReference>
<dbReference type="Proteomes" id="UP000178912">
    <property type="component" value="Unassembled WGS sequence"/>
</dbReference>
<evidence type="ECO:0000313" key="5">
    <source>
        <dbReference type="EMBL" id="CZS99944.1"/>
    </source>
</evidence>
<dbReference type="Gene3D" id="3.40.50.1240">
    <property type="entry name" value="Phosphoglycerate mutase-like"/>
    <property type="match status" value="1"/>
</dbReference>
<organism evidence="5 6">
    <name type="scientific">Rhynchosporium agropyri</name>
    <dbReference type="NCBI Taxonomy" id="914238"/>
    <lineage>
        <taxon>Eukaryota</taxon>
        <taxon>Fungi</taxon>
        <taxon>Dikarya</taxon>
        <taxon>Ascomycota</taxon>
        <taxon>Pezizomycotina</taxon>
        <taxon>Leotiomycetes</taxon>
        <taxon>Helotiales</taxon>
        <taxon>Ploettnerulaceae</taxon>
        <taxon>Rhynchosporium</taxon>
    </lineage>
</organism>
<evidence type="ECO:0000256" key="3">
    <source>
        <dbReference type="PIRSR" id="PIRSR000894-2"/>
    </source>
</evidence>
<feature type="chain" id="PRO_5009446299" evidence="4">
    <location>
        <begin position="20"/>
        <end position="476"/>
    </location>
</feature>
<feature type="disulfide bond" evidence="3">
    <location>
        <begin position="254"/>
        <end position="268"/>
    </location>
</feature>
<keyword evidence="2" id="KW-0325">Glycoprotein</keyword>
<evidence type="ECO:0000313" key="6">
    <source>
        <dbReference type="Proteomes" id="UP000178912"/>
    </source>
</evidence>
<keyword evidence="1" id="KW-0378">Hydrolase</keyword>
<dbReference type="InterPro" id="IPR016274">
    <property type="entry name" value="Histidine_acid_Pase_euk"/>
</dbReference>
<protein>
    <submittedName>
        <fullName evidence="5">Related to acid phosphatase</fullName>
    </submittedName>
</protein>
<keyword evidence="4" id="KW-0732">Signal</keyword>
<dbReference type="InterPro" id="IPR000560">
    <property type="entry name" value="His_Pase_clade-2"/>
</dbReference>
<feature type="disulfide bond" evidence="3">
    <location>
        <begin position="63"/>
        <end position="400"/>
    </location>
</feature>
<reference evidence="6" key="1">
    <citation type="submission" date="2016-03" db="EMBL/GenBank/DDBJ databases">
        <authorList>
            <person name="Guldener U."/>
        </authorList>
    </citation>
    <scope>NUCLEOTIDE SEQUENCE [LARGE SCALE GENOMIC DNA]</scope>
    <source>
        <strain evidence="6">04CH-RAC-A.6.1</strain>
    </source>
</reference>
<name>A0A1E1KSN2_9HELO</name>
<dbReference type="PIRSF" id="PIRSF000894">
    <property type="entry name" value="Acid_phosphatase"/>
    <property type="match status" value="1"/>
</dbReference>
<evidence type="ECO:0000256" key="4">
    <source>
        <dbReference type="SAM" id="SignalP"/>
    </source>
</evidence>
<dbReference type="FunFam" id="3.40.50.1240:FF:000065">
    <property type="entry name" value="Similar to histidine acid phosphatase"/>
    <property type="match status" value="1"/>
</dbReference>
<dbReference type="PANTHER" id="PTHR20963">
    <property type="entry name" value="MULTIPLE INOSITOL POLYPHOSPHATE PHOSPHATASE-RELATED"/>
    <property type="match status" value="1"/>
</dbReference>
<evidence type="ECO:0000256" key="1">
    <source>
        <dbReference type="ARBA" id="ARBA00022801"/>
    </source>
</evidence>
<dbReference type="GO" id="GO:0009277">
    <property type="term" value="C:fungal-type cell wall"/>
    <property type="evidence" value="ECO:0007669"/>
    <property type="project" value="TreeGrafter"/>
</dbReference>
<dbReference type="OrthoDB" id="6509975at2759"/>